<dbReference type="Proteomes" id="UP001482620">
    <property type="component" value="Unassembled WGS sequence"/>
</dbReference>
<reference evidence="1 2" key="1">
    <citation type="submission" date="2021-06" db="EMBL/GenBank/DDBJ databases">
        <authorList>
            <person name="Palmer J.M."/>
        </authorList>
    </citation>
    <scope>NUCLEOTIDE SEQUENCE [LARGE SCALE GENOMIC DNA]</scope>
    <source>
        <strain evidence="2">if_2019</strain>
        <tissue evidence="1">Muscle</tissue>
    </source>
</reference>
<evidence type="ECO:0000313" key="2">
    <source>
        <dbReference type="Proteomes" id="UP001482620"/>
    </source>
</evidence>
<sequence>MPFKKKENVLEMSIHATRSSCGAAIKITGQHQISLSTELMGLRRLVAQCYPHANPAFHGLWCLCVERDFLALLNLQLVAFLDCFVATNTRLPQDEEQTGCPSFIQKVLLVREGCYLFSTLHTLQYFNCDEIF</sequence>
<proteinExistence type="predicted"/>
<gene>
    <name evidence="1" type="ORF">ILYODFUR_027745</name>
</gene>
<accession>A0ABV0T2E9</accession>
<protein>
    <submittedName>
        <fullName evidence="1">Uncharacterized protein</fullName>
    </submittedName>
</protein>
<organism evidence="1 2">
    <name type="scientific">Ilyodon furcidens</name>
    <name type="common">goldbreast splitfin</name>
    <dbReference type="NCBI Taxonomy" id="33524"/>
    <lineage>
        <taxon>Eukaryota</taxon>
        <taxon>Metazoa</taxon>
        <taxon>Chordata</taxon>
        <taxon>Craniata</taxon>
        <taxon>Vertebrata</taxon>
        <taxon>Euteleostomi</taxon>
        <taxon>Actinopterygii</taxon>
        <taxon>Neopterygii</taxon>
        <taxon>Teleostei</taxon>
        <taxon>Neoteleostei</taxon>
        <taxon>Acanthomorphata</taxon>
        <taxon>Ovalentaria</taxon>
        <taxon>Atherinomorphae</taxon>
        <taxon>Cyprinodontiformes</taxon>
        <taxon>Goodeidae</taxon>
        <taxon>Ilyodon</taxon>
    </lineage>
</organism>
<evidence type="ECO:0000313" key="1">
    <source>
        <dbReference type="EMBL" id="MEQ2226467.1"/>
    </source>
</evidence>
<name>A0ABV0T2E9_9TELE</name>
<dbReference type="EMBL" id="JAHRIQ010015279">
    <property type="protein sequence ID" value="MEQ2226467.1"/>
    <property type="molecule type" value="Genomic_DNA"/>
</dbReference>
<keyword evidence="2" id="KW-1185">Reference proteome</keyword>
<comment type="caution">
    <text evidence="1">The sequence shown here is derived from an EMBL/GenBank/DDBJ whole genome shotgun (WGS) entry which is preliminary data.</text>
</comment>